<protein>
    <submittedName>
        <fullName evidence="3">Uncharacterized protein</fullName>
    </submittedName>
</protein>
<comment type="caution">
    <text evidence="3">The sequence shown here is derived from an EMBL/GenBank/DDBJ whole genome shotgun (WGS) entry which is preliminary data.</text>
</comment>
<proteinExistence type="predicted"/>
<keyword evidence="2" id="KW-0812">Transmembrane</keyword>
<keyword evidence="1" id="KW-0175">Coiled coil</keyword>
<dbReference type="Proteomes" id="UP000535908">
    <property type="component" value="Unassembled WGS sequence"/>
</dbReference>
<evidence type="ECO:0000313" key="3">
    <source>
        <dbReference type="EMBL" id="MBC1937783.1"/>
    </source>
</evidence>
<dbReference type="EMBL" id="JAARWN010000024">
    <property type="protein sequence ID" value="MBC1937783.1"/>
    <property type="molecule type" value="Genomic_DNA"/>
</dbReference>
<keyword evidence="2" id="KW-0472">Membrane</keyword>
<feature type="transmembrane region" description="Helical" evidence="2">
    <location>
        <begin position="6"/>
        <end position="23"/>
    </location>
</feature>
<name>A0A7X0Y6K1_9LIST</name>
<feature type="coiled-coil region" evidence="1">
    <location>
        <begin position="33"/>
        <end position="60"/>
    </location>
</feature>
<evidence type="ECO:0000256" key="2">
    <source>
        <dbReference type="SAM" id="Phobius"/>
    </source>
</evidence>
<gene>
    <name evidence="3" type="ORF">HCA69_15545</name>
</gene>
<organism evidence="3 4">
    <name type="scientific">Listeria grandensis</name>
    <dbReference type="NCBI Taxonomy" id="1494963"/>
    <lineage>
        <taxon>Bacteria</taxon>
        <taxon>Bacillati</taxon>
        <taxon>Bacillota</taxon>
        <taxon>Bacilli</taxon>
        <taxon>Bacillales</taxon>
        <taxon>Listeriaceae</taxon>
        <taxon>Listeria</taxon>
    </lineage>
</organism>
<evidence type="ECO:0000256" key="1">
    <source>
        <dbReference type="SAM" id="Coils"/>
    </source>
</evidence>
<accession>A0A7X0Y6K1</accession>
<reference evidence="3 4" key="1">
    <citation type="submission" date="2020-03" db="EMBL/GenBank/DDBJ databases">
        <title>Soil Listeria distribution.</title>
        <authorList>
            <person name="Liao J."/>
            <person name="Wiedmann M."/>
        </authorList>
    </citation>
    <scope>NUCLEOTIDE SEQUENCE [LARGE SCALE GENOMIC DNA]</scope>
    <source>
        <strain evidence="3 4">FSL L7-0741</strain>
    </source>
</reference>
<dbReference type="AlphaFoldDB" id="A0A7X0Y6K1"/>
<evidence type="ECO:0000313" key="4">
    <source>
        <dbReference type="Proteomes" id="UP000535908"/>
    </source>
</evidence>
<keyword evidence="2" id="KW-1133">Transmembrane helix</keyword>
<dbReference type="RefSeq" id="WP_185527812.1">
    <property type="nucleotide sequence ID" value="NZ_JAARWN010000024.1"/>
</dbReference>
<sequence>MRKSTIIIIVLIVISTILFGISMKDSFNRAQRTEETDKEIANTQTQIMQQKENVVQKENKYTPVKADMLRFLNAMYSTNELSMLKKFQQIKPFLTGKGLQQLEPKGDQGMPTGDAETKKEKINYTQKLKQAQVYYAPSEDGMTANAVVFFTVSSSLNGSSSDANYLLHAALKYDETKKQWLIADMKDNQLVTEALDASYFYP</sequence>